<evidence type="ECO:0000256" key="5">
    <source>
        <dbReference type="RuleBase" id="RU004384"/>
    </source>
</evidence>
<evidence type="ECO:0000313" key="8">
    <source>
        <dbReference type="Proteomes" id="UP001642540"/>
    </source>
</evidence>
<dbReference type="Proteomes" id="UP001642540">
    <property type="component" value="Unassembled WGS sequence"/>
</dbReference>
<evidence type="ECO:0000256" key="4">
    <source>
        <dbReference type="ARBA" id="ARBA00023288"/>
    </source>
</evidence>
<protein>
    <recommendedName>
        <fullName evidence="9">Autophagy-related protein</fullName>
    </recommendedName>
</protein>
<accession>A0ABP1R2L9</accession>
<gene>
    <name evidence="7" type="ORF">ODALV1_LOCUS17912</name>
</gene>
<evidence type="ECO:0000256" key="3">
    <source>
        <dbReference type="ARBA" id="ARBA00023136"/>
    </source>
</evidence>
<dbReference type="Pfam" id="PF02991">
    <property type="entry name" value="ATG8"/>
    <property type="match status" value="1"/>
</dbReference>
<keyword evidence="4" id="KW-0449">Lipoprotein</keyword>
<comment type="subcellular location">
    <subcellularLocation>
        <location evidence="1">Membrane</location>
    </subcellularLocation>
</comment>
<evidence type="ECO:0000256" key="1">
    <source>
        <dbReference type="ARBA" id="ARBA00004370"/>
    </source>
</evidence>
<evidence type="ECO:0008006" key="9">
    <source>
        <dbReference type="Google" id="ProtNLM"/>
    </source>
</evidence>
<sequence>MDTWSNSSASSEDSLLAATMRYVDNPDSSPTGSSSSLSSSFKRRRTFAQRRKEAEDVRQLHPNRIPLIIERYEDEKNLPPMERAKFLVPENLGVAELVNIIRRRLQLNRNETLFLLVNGNNVPGNTMTLGEVYKKDADDDGFLYILFASHEVFG</sequence>
<organism evidence="7 8">
    <name type="scientific">Orchesella dallaii</name>
    <dbReference type="NCBI Taxonomy" id="48710"/>
    <lineage>
        <taxon>Eukaryota</taxon>
        <taxon>Metazoa</taxon>
        <taxon>Ecdysozoa</taxon>
        <taxon>Arthropoda</taxon>
        <taxon>Hexapoda</taxon>
        <taxon>Collembola</taxon>
        <taxon>Entomobryomorpha</taxon>
        <taxon>Entomobryoidea</taxon>
        <taxon>Orchesellidae</taxon>
        <taxon>Orchesellinae</taxon>
        <taxon>Orchesella</taxon>
    </lineage>
</organism>
<evidence type="ECO:0000313" key="7">
    <source>
        <dbReference type="EMBL" id="CAL8117948.1"/>
    </source>
</evidence>
<dbReference type="EMBL" id="CAXLJM020000057">
    <property type="protein sequence ID" value="CAL8117948.1"/>
    <property type="molecule type" value="Genomic_DNA"/>
</dbReference>
<dbReference type="InterPro" id="IPR004241">
    <property type="entry name" value="Atg8-like"/>
</dbReference>
<reference evidence="7 8" key="1">
    <citation type="submission" date="2024-08" db="EMBL/GenBank/DDBJ databases">
        <authorList>
            <person name="Cucini C."/>
            <person name="Frati F."/>
        </authorList>
    </citation>
    <scope>NUCLEOTIDE SEQUENCE [LARGE SCALE GENOMIC DNA]</scope>
</reference>
<dbReference type="SUPFAM" id="SSF54236">
    <property type="entry name" value="Ubiquitin-like"/>
    <property type="match status" value="1"/>
</dbReference>
<evidence type="ECO:0000256" key="6">
    <source>
        <dbReference type="SAM" id="MobiDB-lite"/>
    </source>
</evidence>
<dbReference type="PANTHER" id="PTHR10969">
    <property type="entry name" value="MICROTUBULE-ASSOCIATED PROTEINS 1A/1B LIGHT CHAIN 3-RELATED"/>
    <property type="match status" value="1"/>
</dbReference>
<dbReference type="InterPro" id="IPR029071">
    <property type="entry name" value="Ubiquitin-like_domsf"/>
</dbReference>
<evidence type="ECO:0000256" key="2">
    <source>
        <dbReference type="ARBA" id="ARBA00007293"/>
    </source>
</evidence>
<comment type="similarity">
    <text evidence="2 5">Belongs to the ATG8 family.</text>
</comment>
<proteinExistence type="inferred from homology"/>
<comment type="caution">
    <text evidence="7">The sequence shown here is derived from an EMBL/GenBank/DDBJ whole genome shotgun (WGS) entry which is preliminary data.</text>
</comment>
<keyword evidence="5" id="KW-0072">Autophagy</keyword>
<feature type="compositionally biased region" description="Low complexity" evidence="6">
    <location>
        <begin position="28"/>
        <end position="40"/>
    </location>
</feature>
<keyword evidence="8" id="KW-1185">Reference proteome</keyword>
<dbReference type="Gene3D" id="3.10.20.90">
    <property type="entry name" value="Phosphatidylinositol 3-kinase Catalytic Subunit, Chain A, domain 1"/>
    <property type="match status" value="1"/>
</dbReference>
<keyword evidence="3" id="KW-0472">Membrane</keyword>
<name>A0ABP1R2L9_9HEXA</name>
<feature type="region of interest" description="Disordered" evidence="6">
    <location>
        <begin position="18"/>
        <end position="55"/>
    </location>
</feature>